<reference evidence="2 3" key="2">
    <citation type="submission" date="2009-02" db="EMBL/GenBank/DDBJ databases">
        <title>Draft genome sequence of Blautia hydrogenotrophica DSM 10507 (Ruminococcus hydrogenotrophicus DSM 10507).</title>
        <authorList>
            <person name="Sudarsanam P."/>
            <person name="Ley R."/>
            <person name="Guruge J."/>
            <person name="Turnbaugh P.J."/>
            <person name="Mahowald M."/>
            <person name="Liep D."/>
            <person name="Gordon J."/>
        </authorList>
    </citation>
    <scope>NUCLEOTIDE SEQUENCE [LARGE SCALE GENOMIC DNA]</scope>
    <source>
        <strain evidence="3">DSM 10507 / JCM 14656 / S5a33</strain>
    </source>
</reference>
<dbReference type="Proteomes" id="UP000003100">
    <property type="component" value="Unassembled WGS sequence"/>
</dbReference>
<keyword evidence="1" id="KW-1133">Transmembrane helix</keyword>
<evidence type="ECO:0000313" key="2">
    <source>
        <dbReference type="EMBL" id="EEG49767.1"/>
    </source>
</evidence>
<dbReference type="HOGENOM" id="CLU_3271182_0_0_9"/>
<name>C0CKD8_BLAHS</name>
<proteinExistence type="predicted"/>
<comment type="caution">
    <text evidence="2">The sequence shown here is derived from an EMBL/GenBank/DDBJ whole genome shotgun (WGS) entry which is preliminary data.</text>
</comment>
<dbReference type="eggNOG" id="ENOG502ZWF7">
    <property type="taxonomic scope" value="Bacteria"/>
</dbReference>
<sequence>MYISYFLNGMLLYAVRLNFIIHILCLVRKSRLSYNKEKALF</sequence>
<feature type="transmembrane region" description="Helical" evidence="1">
    <location>
        <begin position="6"/>
        <end position="27"/>
    </location>
</feature>
<protein>
    <submittedName>
        <fullName evidence="2">Uncharacterized protein</fullName>
    </submittedName>
</protein>
<organism evidence="2 3">
    <name type="scientific">Blautia hydrogenotrophica (strain DSM 10507 / JCM 14656 / S5a33)</name>
    <name type="common">Ruminococcus hydrogenotrophicus</name>
    <dbReference type="NCBI Taxonomy" id="476272"/>
    <lineage>
        <taxon>Bacteria</taxon>
        <taxon>Bacillati</taxon>
        <taxon>Bacillota</taxon>
        <taxon>Clostridia</taxon>
        <taxon>Lachnospirales</taxon>
        <taxon>Lachnospiraceae</taxon>
        <taxon>Blautia</taxon>
    </lineage>
</organism>
<reference evidence="2 3" key="1">
    <citation type="submission" date="2009-01" db="EMBL/GenBank/DDBJ databases">
        <authorList>
            <person name="Fulton L."/>
            <person name="Clifton S."/>
            <person name="Fulton B."/>
            <person name="Xu J."/>
            <person name="Minx P."/>
            <person name="Pepin K.H."/>
            <person name="Johnson M."/>
            <person name="Bhonagiri V."/>
            <person name="Nash W.E."/>
            <person name="Mardis E.R."/>
            <person name="Wilson R.K."/>
        </authorList>
    </citation>
    <scope>NUCLEOTIDE SEQUENCE [LARGE SCALE GENOMIC DNA]</scope>
    <source>
        <strain evidence="3">DSM 10507 / JCM 14656 / S5a33</strain>
    </source>
</reference>
<dbReference type="AlphaFoldDB" id="C0CKD8"/>
<evidence type="ECO:0000313" key="3">
    <source>
        <dbReference type="Proteomes" id="UP000003100"/>
    </source>
</evidence>
<keyword evidence="1" id="KW-0812">Transmembrane</keyword>
<dbReference type="EMBL" id="ACBZ01000064">
    <property type="protein sequence ID" value="EEG49767.1"/>
    <property type="molecule type" value="Genomic_DNA"/>
</dbReference>
<gene>
    <name evidence="2" type="ORF">RUMHYD_01308</name>
</gene>
<keyword evidence="1" id="KW-0472">Membrane</keyword>
<accession>C0CKD8</accession>
<keyword evidence="3" id="KW-1185">Reference proteome</keyword>
<evidence type="ECO:0000256" key="1">
    <source>
        <dbReference type="SAM" id="Phobius"/>
    </source>
</evidence>
<dbReference type="PATRIC" id="fig|476272.21.peg.2657"/>